<sequence>MKMSLTFLRIYLSRSCFHTTCIENSSRQVGNAMRKILGTNKKKKFHYNDQAMVSPDGFTNGSMQKKPPNSRRTSVLNKLFMKHISDQMATGEFASEVLGHGIEINRVKIAPDFKILNVYWTSRTANDDKIDLILKQNAGVLRHELSQLRVMGNVPIISFVKDKQYAHMRDIDRRLAVADFGEDYVPVDPSTKFQVETEFFLSLEQDLRDKIGKLDAHQYDDDNNESSIPPMPQDTLGLDHAAIMDRIKKGMKKSEASHRFGNNDDIEKLENESWAKFKLNQPINNDPVSLSNNRSQRSEAFREFLLQRQLLKRRAKEKNYNPDLEYIKEELSASGLDDISRFEFGVIPDQDFIIEDDDEQEK</sequence>
<dbReference type="GO" id="GO:0006364">
    <property type="term" value="P:rRNA processing"/>
    <property type="evidence" value="ECO:0007669"/>
    <property type="project" value="InterPro"/>
</dbReference>
<dbReference type="SUPFAM" id="SSF89919">
    <property type="entry name" value="Ribosome-binding factor A, RbfA"/>
    <property type="match status" value="1"/>
</dbReference>
<dbReference type="InterPro" id="IPR015946">
    <property type="entry name" value="KH_dom-like_a/b"/>
</dbReference>
<reference evidence="1" key="1">
    <citation type="submission" date="2022-01" db="EMBL/GenBank/DDBJ databases">
        <authorList>
            <person name="King R."/>
        </authorList>
    </citation>
    <scope>NUCLEOTIDE SEQUENCE</scope>
</reference>
<evidence type="ECO:0000313" key="2">
    <source>
        <dbReference type="Proteomes" id="UP001153737"/>
    </source>
</evidence>
<protein>
    <recommendedName>
        <fullName evidence="3">Ribosome-binding factor A, mitochondrial</fullName>
    </recommendedName>
</protein>
<dbReference type="InterPro" id="IPR039212">
    <property type="entry name" value="RBFA_mitochondrial"/>
</dbReference>
<proteinExistence type="predicted"/>
<dbReference type="PANTHER" id="PTHR14725">
    <property type="entry name" value="RIBOSOME-BINDING FACTOR A, MITOCHONDRIAL-RELATED"/>
    <property type="match status" value="1"/>
</dbReference>
<name>A0A9P0GVN3_PHACE</name>
<keyword evidence="2" id="KW-1185">Reference proteome</keyword>
<dbReference type="InterPro" id="IPR023799">
    <property type="entry name" value="RbfA_dom_sf"/>
</dbReference>
<dbReference type="OrthoDB" id="418445at2759"/>
<dbReference type="Gene3D" id="3.30.300.20">
    <property type="match status" value="1"/>
</dbReference>
<gene>
    <name evidence="1" type="ORF">PHAECO_LOCUS8780</name>
</gene>
<dbReference type="Proteomes" id="UP001153737">
    <property type="component" value="Chromosome 4"/>
</dbReference>
<evidence type="ECO:0008006" key="3">
    <source>
        <dbReference type="Google" id="ProtNLM"/>
    </source>
</evidence>
<dbReference type="EMBL" id="OU896710">
    <property type="protein sequence ID" value="CAH1163634.1"/>
    <property type="molecule type" value="Genomic_DNA"/>
</dbReference>
<dbReference type="AlphaFoldDB" id="A0A9P0GVN3"/>
<organism evidence="1 2">
    <name type="scientific">Phaedon cochleariae</name>
    <name type="common">Mustard beetle</name>
    <dbReference type="NCBI Taxonomy" id="80249"/>
    <lineage>
        <taxon>Eukaryota</taxon>
        <taxon>Metazoa</taxon>
        <taxon>Ecdysozoa</taxon>
        <taxon>Arthropoda</taxon>
        <taxon>Hexapoda</taxon>
        <taxon>Insecta</taxon>
        <taxon>Pterygota</taxon>
        <taxon>Neoptera</taxon>
        <taxon>Endopterygota</taxon>
        <taxon>Coleoptera</taxon>
        <taxon>Polyphaga</taxon>
        <taxon>Cucujiformia</taxon>
        <taxon>Chrysomeloidea</taxon>
        <taxon>Chrysomelidae</taxon>
        <taxon>Chrysomelinae</taxon>
        <taxon>Chrysomelini</taxon>
        <taxon>Phaedon</taxon>
    </lineage>
</organism>
<evidence type="ECO:0000313" key="1">
    <source>
        <dbReference type="EMBL" id="CAH1163634.1"/>
    </source>
</evidence>
<dbReference type="Pfam" id="PF02033">
    <property type="entry name" value="RBFA"/>
    <property type="match status" value="1"/>
</dbReference>
<dbReference type="PANTHER" id="PTHR14725:SF0">
    <property type="entry name" value="RIBOSOME-BINDING FACTOR A, MITOCHONDRIAL-RELATED"/>
    <property type="match status" value="1"/>
</dbReference>
<reference evidence="1" key="2">
    <citation type="submission" date="2022-10" db="EMBL/GenBank/DDBJ databases">
        <authorList>
            <consortium name="ENA_rothamsted_submissions"/>
            <consortium name="culmorum"/>
            <person name="King R."/>
        </authorList>
    </citation>
    <scope>NUCLEOTIDE SEQUENCE</scope>
</reference>
<accession>A0A9P0GVN3</accession>
<dbReference type="InterPro" id="IPR000238">
    <property type="entry name" value="RbfA"/>
</dbReference>